<organism evidence="1">
    <name type="scientific">marine sediment metagenome</name>
    <dbReference type="NCBI Taxonomy" id="412755"/>
    <lineage>
        <taxon>unclassified sequences</taxon>
        <taxon>metagenomes</taxon>
        <taxon>ecological metagenomes</taxon>
    </lineage>
</organism>
<dbReference type="EMBL" id="BARW01039387">
    <property type="protein sequence ID" value="GAJ20040.1"/>
    <property type="molecule type" value="Genomic_DNA"/>
</dbReference>
<evidence type="ECO:0000313" key="1">
    <source>
        <dbReference type="EMBL" id="GAJ20040.1"/>
    </source>
</evidence>
<reference evidence="1" key="1">
    <citation type="journal article" date="2014" name="Front. Microbiol.">
        <title>High frequency of phylogenetically diverse reductive dehalogenase-homologous genes in deep subseafloor sedimentary metagenomes.</title>
        <authorList>
            <person name="Kawai M."/>
            <person name="Futagami T."/>
            <person name="Toyoda A."/>
            <person name="Takaki Y."/>
            <person name="Nishi S."/>
            <person name="Hori S."/>
            <person name="Arai W."/>
            <person name="Tsubouchi T."/>
            <person name="Morono Y."/>
            <person name="Uchiyama I."/>
            <person name="Ito T."/>
            <person name="Fujiyama A."/>
            <person name="Inagaki F."/>
            <person name="Takami H."/>
        </authorList>
    </citation>
    <scope>NUCLEOTIDE SEQUENCE</scope>
    <source>
        <strain evidence="1">Expedition CK06-06</strain>
    </source>
</reference>
<gene>
    <name evidence="1" type="ORF">S12H4_60019</name>
</gene>
<name>X1W0E0_9ZZZZ</name>
<comment type="caution">
    <text evidence="1">The sequence shown here is derived from an EMBL/GenBank/DDBJ whole genome shotgun (WGS) entry which is preliminary data.</text>
</comment>
<proteinExistence type="predicted"/>
<accession>X1W0E0</accession>
<dbReference type="AlphaFoldDB" id="X1W0E0"/>
<sequence length="78" mass="8570">MGSLNIELGTSGKLQSPIQLRGITENYFSTAPIGSEIKIPIDLLNNTKQKITGKVIVEIEDLEEFSIAIPLELKSEEI</sequence>
<protein>
    <submittedName>
        <fullName evidence="1">Uncharacterized protein</fullName>
    </submittedName>
</protein>
<feature type="non-terminal residue" evidence="1">
    <location>
        <position position="78"/>
    </location>
</feature>